<evidence type="ECO:0000256" key="11">
    <source>
        <dbReference type="HAMAP-Rule" id="MF_01603"/>
    </source>
</evidence>
<dbReference type="InterPro" id="IPR011914">
    <property type="entry name" value="RfaE_dom_II"/>
</dbReference>
<evidence type="ECO:0000256" key="3">
    <source>
        <dbReference type="ARBA" id="ARBA00022679"/>
    </source>
</evidence>
<dbReference type="GO" id="GO:0097171">
    <property type="term" value="P:ADP-L-glycero-beta-D-manno-heptose biosynthetic process"/>
    <property type="evidence" value="ECO:0007669"/>
    <property type="project" value="UniProtKB-UniPathway"/>
</dbReference>
<comment type="caution">
    <text evidence="14">The sequence shown here is derived from an EMBL/GenBank/DDBJ whole genome shotgun (WGS) entry which is preliminary data.</text>
</comment>
<reference evidence="14 15" key="1">
    <citation type="submission" date="2017-04" db="EMBL/GenBank/DDBJ databases">
        <title>Kefir bacterial isolates.</title>
        <authorList>
            <person name="Kim Y."/>
            <person name="Blasche S."/>
            <person name="Patil K.R."/>
        </authorList>
    </citation>
    <scope>NUCLEOTIDE SEQUENCE [LARGE SCALE GENOMIC DNA]</scope>
    <source>
        <strain evidence="14 15">KR</strain>
    </source>
</reference>
<dbReference type="RefSeq" id="WP_095349687.1">
    <property type="nucleotide sequence ID" value="NZ_JBDNMF010000063.1"/>
</dbReference>
<dbReference type="PANTHER" id="PTHR46969:SF1">
    <property type="entry name" value="BIFUNCTIONAL PROTEIN HLDE"/>
    <property type="match status" value="1"/>
</dbReference>
<dbReference type="SUPFAM" id="SSF53613">
    <property type="entry name" value="Ribokinase-like"/>
    <property type="match status" value="1"/>
</dbReference>
<dbReference type="HAMAP" id="MF_01603">
    <property type="entry name" value="HldE"/>
    <property type="match status" value="1"/>
</dbReference>
<evidence type="ECO:0000259" key="12">
    <source>
        <dbReference type="Pfam" id="PF00294"/>
    </source>
</evidence>
<keyword evidence="15" id="KW-1185">Reference proteome</keyword>
<proteinExistence type="inferred from homology"/>
<feature type="region of interest" description="Cytidylyltransferase" evidence="11">
    <location>
        <begin position="347"/>
        <end position="484"/>
    </location>
</feature>
<dbReference type="NCBIfam" id="TIGR02198">
    <property type="entry name" value="rfaE_dom_I"/>
    <property type="match status" value="1"/>
</dbReference>
<evidence type="ECO:0000256" key="2">
    <source>
        <dbReference type="ARBA" id="ARBA00003753"/>
    </source>
</evidence>
<evidence type="ECO:0000256" key="1">
    <source>
        <dbReference type="ARBA" id="ARBA00002319"/>
    </source>
</evidence>
<evidence type="ECO:0000256" key="7">
    <source>
        <dbReference type="ARBA" id="ARBA00022840"/>
    </source>
</evidence>
<evidence type="ECO:0000313" key="15">
    <source>
        <dbReference type="Proteomes" id="UP000216151"/>
    </source>
</evidence>
<dbReference type="EC" id="2.7.1.167" evidence="11"/>
<dbReference type="Pfam" id="PF01467">
    <property type="entry name" value="CTP_transf_like"/>
    <property type="match status" value="1"/>
</dbReference>
<dbReference type="GO" id="GO:0005829">
    <property type="term" value="C:cytosol"/>
    <property type="evidence" value="ECO:0007669"/>
    <property type="project" value="TreeGrafter"/>
</dbReference>
<comment type="pathway">
    <text evidence="11">Nucleotide-sugar biosynthesis; ADP-L-glycero-beta-D-manno-heptose biosynthesis; ADP-L-glycero-beta-D-manno-heptose from D-glycero-beta-D-manno-heptose 7-phosphate: step 3/4.</text>
</comment>
<feature type="domain" description="Cytidyltransferase-like" evidence="13">
    <location>
        <begin position="347"/>
        <end position="442"/>
    </location>
</feature>
<feature type="binding site" evidence="11">
    <location>
        <begin position="198"/>
        <end position="201"/>
    </location>
    <ligand>
        <name>ATP</name>
        <dbReference type="ChEBI" id="CHEBI:30616"/>
    </ligand>
</feature>
<comment type="catalytic activity">
    <reaction evidence="10 11">
        <text>D-glycero-beta-D-manno-heptose 1-phosphate + ATP + H(+) = ADP-D-glycero-beta-D-manno-heptose + diphosphate</text>
        <dbReference type="Rhea" id="RHEA:27465"/>
        <dbReference type="ChEBI" id="CHEBI:15378"/>
        <dbReference type="ChEBI" id="CHEBI:30616"/>
        <dbReference type="ChEBI" id="CHEBI:33019"/>
        <dbReference type="ChEBI" id="CHEBI:59967"/>
        <dbReference type="ChEBI" id="CHEBI:61593"/>
        <dbReference type="EC" id="2.7.7.70"/>
    </reaction>
</comment>
<accession>A0A269XY49</accession>
<protein>
    <recommendedName>
        <fullName evidence="11">Bifunctional protein HldE</fullName>
    </recommendedName>
    <domain>
        <recommendedName>
            <fullName evidence="11">D-beta-D-heptose 7-phosphate kinase</fullName>
            <ecNumber evidence="11">2.7.1.167</ecNumber>
        </recommendedName>
        <alternativeName>
            <fullName evidence="11">D-beta-D-heptose 7-phosphotransferase</fullName>
        </alternativeName>
        <alternativeName>
            <fullName evidence="11">D-glycero-beta-D-manno-heptose-7-phosphate kinase</fullName>
        </alternativeName>
    </domain>
    <domain>
        <recommendedName>
            <fullName evidence="11">D-beta-D-heptose 1-phosphate adenylyltransferase</fullName>
            <ecNumber evidence="11">2.7.7.70</ecNumber>
        </recommendedName>
        <alternativeName>
            <fullName evidence="11">D-glycero-beta-D-manno-heptose 1-phosphate adenylyltransferase</fullName>
        </alternativeName>
    </domain>
</protein>
<evidence type="ECO:0000256" key="4">
    <source>
        <dbReference type="ARBA" id="ARBA00022695"/>
    </source>
</evidence>
<dbReference type="Gene3D" id="3.40.1190.20">
    <property type="match status" value="1"/>
</dbReference>
<keyword evidence="9 11" id="KW-0119">Carbohydrate metabolism</keyword>
<evidence type="ECO:0000259" key="13">
    <source>
        <dbReference type="Pfam" id="PF01467"/>
    </source>
</evidence>
<comment type="catalytic activity">
    <reaction evidence="11">
        <text>D-glycero-beta-D-manno-heptose 7-phosphate + ATP = D-glycero-beta-D-manno-heptose 1,7-bisphosphate + ADP + H(+)</text>
        <dbReference type="Rhea" id="RHEA:27473"/>
        <dbReference type="ChEBI" id="CHEBI:15378"/>
        <dbReference type="ChEBI" id="CHEBI:30616"/>
        <dbReference type="ChEBI" id="CHEBI:60204"/>
        <dbReference type="ChEBI" id="CHEBI:60208"/>
        <dbReference type="ChEBI" id="CHEBI:456216"/>
        <dbReference type="EC" id="2.7.1.167"/>
    </reaction>
</comment>
<dbReference type="GO" id="GO:0005524">
    <property type="term" value="F:ATP binding"/>
    <property type="evidence" value="ECO:0007669"/>
    <property type="project" value="UniProtKB-UniRule"/>
</dbReference>
<dbReference type="InterPro" id="IPR014729">
    <property type="entry name" value="Rossmann-like_a/b/a_fold"/>
</dbReference>
<evidence type="ECO:0000256" key="5">
    <source>
        <dbReference type="ARBA" id="ARBA00022741"/>
    </source>
</evidence>
<dbReference type="Gene3D" id="3.40.50.620">
    <property type="entry name" value="HUPs"/>
    <property type="match status" value="1"/>
</dbReference>
<comment type="function">
    <text evidence="2 11">Catalyzes the ADP transfer from ATP to D-glycero-beta-D-manno-heptose 1-phosphate, yielding ADP-D-glycero-beta-D-manno-heptose.</text>
</comment>
<comment type="similarity">
    <text evidence="11">In the C-terminal section; belongs to the cytidylyltransferase family.</text>
</comment>
<dbReference type="Proteomes" id="UP000216151">
    <property type="component" value="Unassembled WGS sequence"/>
</dbReference>
<evidence type="ECO:0000256" key="10">
    <source>
        <dbReference type="ARBA" id="ARBA00047428"/>
    </source>
</evidence>
<comment type="function">
    <text evidence="1 11">Catalyzes the phosphorylation of D-glycero-D-manno-heptose 7-phosphate at the C-1 position to selectively form D-glycero-beta-D-manno-heptose-1,7-bisphosphate.</text>
</comment>
<keyword evidence="7 11" id="KW-0067">ATP-binding</keyword>
<evidence type="ECO:0000256" key="8">
    <source>
        <dbReference type="ARBA" id="ARBA00023268"/>
    </source>
</evidence>
<evidence type="ECO:0000256" key="6">
    <source>
        <dbReference type="ARBA" id="ARBA00022777"/>
    </source>
</evidence>
<sequence length="484" mass="51078">MIENFEFGRLVVIGDLLLDQYVFGAVERISPEAPVPVLRKARQSAVPGGAANVAVNAAALGCTVSLIGVVGQDENAQTLRNALAAWPSIDVHGLVAEPGWATISKMRVVSGHQQIVRIDDETIIDFSPATRNSLIAHCIAALDTADVLICSDYAKGVLSEPVLQAVIGHARAKNIPVIVDPKRKTFAAYRGASLITPNRAEMAVATGLPLHTNAEVEHAAQAASAQFGGDVLITRSEEGMTLWQRNGHIRHQVARKSEVYDVSGAGDAVVATIGSVLSAGQDLDTAIVIATVAASIAVSKLGTAAVTRAELAEELKEDNPDTGLIATWPQACAVMRRWHQHGASVVFTNGCFDLLHPGHVSLLHAAAQLGDKLVVAINSDASVRRLKGPTRPVQDEMARATVIRALRDVDMVVIFEEDTPLELITALQPDVLVKGADYTEDTVVGADVVKAAGGRVELVSLVAGCSTSNLVRKMNAPHAKPSNV</sequence>
<dbReference type="GO" id="GO:0033786">
    <property type="term" value="F:heptose-1-phosphate adenylyltransferase activity"/>
    <property type="evidence" value="ECO:0007669"/>
    <property type="project" value="UniProtKB-UniRule"/>
</dbReference>
<evidence type="ECO:0000256" key="9">
    <source>
        <dbReference type="ARBA" id="ARBA00023277"/>
    </source>
</evidence>
<dbReference type="InterPro" id="IPR004821">
    <property type="entry name" value="Cyt_trans-like"/>
</dbReference>
<dbReference type="InterPro" id="IPR023030">
    <property type="entry name" value="Bifunc_HldE"/>
</dbReference>
<dbReference type="EMBL" id="NCXK01000007">
    <property type="protein sequence ID" value="PAK78175.1"/>
    <property type="molecule type" value="Genomic_DNA"/>
</dbReference>
<dbReference type="AlphaFoldDB" id="A0A269XY49"/>
<name>A0A269XY49_9PROT</name>
<dbReference type="InterPro" id="IPR029056">
    <property type="entry name" value="Ribokinase-like"/>
</dbReference>
<keyword evidence="8 11" id="KW-0511">Multifunctional enzyme</keyword>
<keyword evidence="4 11" id="KW-0548">Nucleotidyltransferase</keyword>
<feature type="domain" description="Carbohydrate kinase PfkB" evidence="12">
    <location>
        <begin position="10"/>
        <end position="305"/>
    </location>
</feature>
<dbReference type="GO" id="GO:0016773">
    <property type="term" value="F:phosphotransferase activity, alcohol group as acceptor"/>
    <property type="evidence" value="ECO:0007669"/>
    <property type="project" value="InterPro"/>
</dbReference>
<organism evidence="14 15">
    <name type="scientific">Acetobacter fabarum</name>
    <dbReference type="NCBI Taxonomy" id="483199"/>
    <lineage>
        <taxon>Bacteria</taxon>
        <taxon>Pseudomonadati</taxon>
        <taxon>Pseudomonadota</taxon>
        <taxon>Alphaproteobacteria</taxon>
        <taxon>Acetobacterales</taxon>
        <taxon>Acetobacteraceae</taxon>
        <taxon>Acetobacter</taxon>
    </lineage>
</organism>
<dbReference type="InterPro" id="IPR011913">
    <property type="entry name" value="RfaE_dom_I"/>
</dbReference>
<dbReference type="PANTHER" id="PTHR46969">
    <property type="entry name" value="BIFUNCTIONAL PROTEIN HLDE"/>
    <property type="match status" value="1"/>
</dbReference>
<comment type="subunit">
    <text evidence="11">Homodimer.</text>
</comment>
<gene>
    <name evidence="11" type="primary">hldE</name>
    <name evidence="14" type="ORF">B8X00_07310</name>
</gene>
<keyword evidence="3 11" id="KW-0808">Transferase</keyword>
<dbReference type="EC" id="2.7.7.70" evidence="11"/>
<dbReference type="SUPFAM" id="SSF52374">
    <property type="entry name" value="Nucleotidylyl transferase"/>
    <property type="match status" value="1"/>
</dbReference>
<dbReference type="Pfam" id="PF00294">
    <property type="entry name" value="PfkB"/>
    <property type="match status" value="1"/>
</dbReference>
<feature type="active site" evidence="11">
    <location>
        <position position="267"/>
    </location>
</feature>
<comment type="similarity">
    <text evidence="11">In the N-terminal section; belongs to the carbohydrate kinase PfkB family.</text>
</comment>
<keyword evidence="5 11" id="KW-0547">Nucleotide-binding</keyword>
<dbReference type="NCBIfam" id="TIGR02199">
    <property type="entry name" value="rfaE_dom_II"/>
    <property type="match status" value="1"/>
</dbReference>
<dbReference type="NCBIfam" id="TIGR00125">
    <property type="entry name" value="cyt_tran_rel"/>
    <property type="match status" value="1"/>
</dbReference>
<feature type="region of interest" description="Ribokinase" evidence="11">
    <location>
        <begin position="1"/>
        <end position="321"/>
    </location>
</feature>
<dbReference type="CDD" id="cd01172">
    <property type="entry name" value="RfaE_like"/>
    <property type="match status" value="1"/>
</dbReference>
<dbReference type="OrthoDB" id="9802794at2"/>
<evidence type="ECO:0000313" key="14">
    <source>
        <dbReference type="EMBL" id="PAK78175.1"/>
    </source>
</evidence>
<dbReference type="GO" id="GO:0033785">
    <property type="term" value="F:heptose 7-phosphate kinase activity"/>
    <property type="evidence" value="ECO:0007669"/>
    <property type="project" value="UniProtKB-UniRule"/>
</dbReference>
<comment type="pathway">
    <text evidence="11">Nucleotide-sugar biosynthesis; ADP-L-glycero-beta-D-manno-heptose biosynthesis; ADP-L-glycero-beta-D-manno-heptose from D-glycero-beta-D-manno-heptose 7-phosphate: step 1/4.</text>
</comment>
<dbReference type="InterPro" id="IPR011611">
    <property type="entry name" value="PfkB_dom"/>
</dbReference>
<keyword evidence="6 11" id="KW-0418">Kinase</keyword>
<dbReference type="UniPathway" id="UPA00356">
    <property type="reaction ID" value="UER00437"/>
</dbReference>